<dbReference type="Gene3D" id="2.60.120.650">
    <property type="entry name" value="Cupin"/>
    <property type="match status" value="1"/>
</dbReference>
<dbReference type="GO" id="GO:0032454">
    <property type="term" value="F:histone H3K9 demethylase activity"/>
    <property type="evidence" value="ECO:0007669"/>
    <property type="project" value="InterPro"/>
</dbReference>
<organism evidence="6 7">
    <name type="scientific">Oopsacas minuta</name>
    <dbReference type="NCBI Taxonomy" id="111878"/>
    <lineage>
        <taxon>Eukaryota</taxon>
        <taxon>Metazoa</taxon>
        <taxon>Porifera</taxon>
        <taxon>Hexactinellida</taxon>
        <taxon>Hexasterophora</taxon>
        <taxon>Lyssacinosida</taxon>
        <taxon>Leucopsacidae</taxon>
        <taxon>Oopsacas</taxon>
    </lineage>
</organism>
<evidence type="ECO:0000259" key="5">
    <source>
        <dbReference type="PROSITE" id="PS51184"/>
    </source>
</evidence>
<evidence type="ECO:0000256" key="4">
    <source>
        <dbReference type="SAM" id="MobiDB-lite"/>
    </source>
</evidence>
<dbReference type="PANTHER" id="PTHR12549">
    <property type="entry name" value="JMJC DOMAIN-CONTAINING HISTONE DEMETHYLATION PROTEIN"/>
    <property type="match status" value="1"/>
</dbReference>
<feature type="compositionally biased region" description="Low complexity" evidence="4">
    <location>
        <begin position="252"/>
        <end position="275"/>
    </location>
</feature>
<keyword evidence="2" id="KW-0479">Metal-binding</keyword>
<evidence type="ECO:0000256" key="3">
    <source>
        <dbReference type="ARBA" id="ARBA00023242"/>
    </source>
</evidence>
<dbReference type="InterPro" id="IPR045109">
    <property type="entry name" value="LSDs-like"/>
</dbReference>
<dbReference type="SUPFAM" id="SSF51197">
    <property type="entry name" value="Clavaminate synthase-like"/>
    <property type="match status" value="1"/>
</dbReference>
<feature type="region of interest" description="Disordered" evidence="4">
    <location>
        <begin position="244"/>
        <end position="300"/>
    </location>
</feature>
<keyword evidence="7" id="KW-1185">Reference proteome</keyword>
<dbReference type="SMART" id="SM00558">
    <property type="entry name" value="JmjC"/>
    <property type="match status" value="1"/>
</dbReference>
<feature type="compositionally biased region" description="Polar residues" evidence="4">
    <location>
        <begin position="941"/>
        <end position="969"/>
    </location>
</feature>
<dbReference type="GO" id="GO:0006357">
    <property type="term" value="P:regulation of transcription by RNA polymerase II"/>
    <property type="evidence" value="ECO:0007669"/>
    <property type="project" value="TreeGrafter"/>
</dbReference>
<evidence type="ECO:0000256" key="1">
    <source>
        <dbReference type="ARBA" id="ARBA00004123"/>
    </source>
</evidence>
<evidence type="ECO:0000313" key="6">
    <source>
        <dbReference type="EMBL" id="KAI6660852.1"/>
    </source>
</evidence>
<comment type="caution">
    <text evidence="6">The sequence shown here is derived from an EMBL/GenBank/DDBJ whole genome shotgun (WGS) entry which is preliminary data.</text>
</comment>
<protein>
    <recommendedName>
        <fullName evidence="5">JmjC domain-containing protein</fullName>
    </recommendedName>
</protein>
<sequence length="1675" mass="189578">MDIERTLASLVLGKKVIWAEESSSDSLSWSSGCIVAMHPNSIASGSVNGALDPLSKSQSLCLALECNDRASSHHGITWLLLSNSSLKHVYVQIGVGRVKESEGTHSPVIWYYRPLLSSSSTSLPIEYLGTTTTLPPIMVDSSSVSGLDLEGASKLLDENGKKEVLDWFDRECFLNCLLTGDLPLAEYAVKIFSTDYGIWWKGIVRQHDRETRELIIQDPYQQYLRVNPKFVLVRLICTPTGSNRTLPINPRSSSTQDPVPSSSSQTVPTTSSTISSPPPNPTSDRPNDPRSKHKIHSKKAELSENDFAVLKGIVQCISYPIFPSDNPTADPPTEPSLVPGPTVPQTLLPHNPPNPSPENSHRFHSPHPPYISDSNITQNIYRGGSPITSDEDGNHGRLLECTPARRHIDELNSPDRHIHRQERQPPRNEPDRQTRSETNRYRHERTDHSNYKTYERDSRDYKGYDRMRHGYNRGRDSTDYRYENTRESHDYNQNRHERAHSRSESRPKRIGSELASRPISREEKLSPSHHPNLSPTNIVPPGYTSPPLISQNTAHISPPQYISPIPRAHFFTPNPSPYLQLPPAYTAPYPTVSCPNGLPQQISQTQDLYSPPMVYQTPPGPTPLNNPPPNWNIQNSSYPATNHISYPVVGRGRPNYKHKRDIHSQFRREPFERDLYSNLTPLSRATLLETEQKGEPLQQETSEGGLDIVQERHNSPLAIEVDPIPPVCSPITGPFIEPLTDPEEAEGVSDVIEKMTECPTELSVSIAREGLVFEMKSPNSNSEIDVEEPILKIVIPGEDTTIQTTDEVKHVSTHTNIESCEIIQEPVVDTSQVIEISNTDSALEQIIPEKSKVKSSDSVTCKTSQNLVQTIHRNPEPRILIAPIHNSVLHTSFRSENKSPLFSPPHRAVPLQLTVRYSAALSSDDSLKFSVPFPLPKTPEESPQSDRSNAKSPSVTPSPCHISSPQADTQPPEEIESVPKNTKSKRGKRKSDTPTRGRKKRVSNQVALWKESVHGTDGFLQEDACLFYYGPISKCIECKKHGHHSSMSYLTQMVNERQAACGFIGFRKLSDRNKTCNYVTGFLTDTEADNYDLNLWRFNPSNSFARPLPAKEAVYLITSLQYYFCTSMLTDIELHHATSQSNAKLSQISNQRYPAWKKHAYQARELCDVCETAIFSTHFFCDMCAYTVCRKCFEQKSELPETEQDMCKEFSWRYCTKKRRKHKPSDLLIAEIVPQDIVTETHQEMHSVLKKLDIDKSCVVYDKLPISPPNTKVCPRAIPLTVPTPFPVLAPYTYLCDGQILNLLDAKHEANIRQFRQYWTRGEPLVISNCHRDLDSSLWQPESFSRDFGDEVVKPVDCMTRNLISQINLSTFWNGFTDISERIQSTDCTPLILKLKDWPPDHDFMDKMPERYKDYTNNLPMSEYTTREGTFNLASRLPPEFLKPDLGPKMYIAYGSAGFNSMATTSLHIDISDAMNLMIFVSRTLTTVPDPDLEKIIEEEIMQIDKLIADSSIEVQERAKNPKNIPGALWHIFPAEDSPKIRQFIRKYNEETNRQVKETSDPIHDQSIYLDQGLRNRLLEEYGVQGWEIIQFVGDSIFIPAGAPHQVKNLYNCIKVAEDFVSPENVSHCIQLTEEFRHLSKFHSNHEDKLQIKNIVYHSVKDATGTLKKVLEKYS</sequence>
<feature type="domain" description="JmjC" evidence="5">
    <location>
        <begin position="1408"/>
        <end position="1637"/>
    </location>
</feature>
<reference evidence="6 7" key="1">
    <citation type="journal article" date="2023" name="BMC Biol.">
        <title>The compact genome of the sponge Oopsacas minuta (Hexactinellida) is lacking key metazoan core genes.</title>
        <authorList>
            <person name="Santini S."/>
            <person name="Schenkelaars Q."/>
            <person name="Jourda C."/>
            <person name="Duchesne M."/>
            <person name="Belahbib H."/>
            <person name="Rocher C."/>
            <person name="Selva M."/>
            <person name="Riesgo A."/>
            <person name="Vervoort M."/>
            <person name="Leys S.P."/>
            <person name="Kodjabachian L."/>
            <person name="Le Bivic A."/>
            <person name="Borchiellini C."/>
            <person name="Claverie J.M."/>
            <person name="Renard E."/>
        </authorList>
    </citation>
    <scope>NUCLEOTIDE SEQUENCE [LARGE SCALE GENOMIC DNA]</scope>
    <source>
        <strain evidence="6">SPO-2</strain>
    </source>
</reference>
<dbReference type="GO" id="GO:0031490">
    <property type="term" value="F:chromatin DNA binding"/>
    <property type="evidence" value="ECO:0007669"/>
    <property type="project" value="TreeGrafter"/>
</dbReference>
<dbReference type="GO" id="GO:0000118">
    <property type="term" value="C:histone deacetylase complex"/>
    <property type="evidence" value="ECO:0007669"/>
    <property type="project" value="TreeGrafter"/>
</dbReference>
<dbReference type="PANTHER" id="PTHR12549:SF38">
    <property type="entry name" value="JMJC DOMAIN-CONTAINING HISTONE DEMETHYLASE 2, ISOFORM A"/>
    <property type="match status" value="1"/>
</dbReference>
<dbReference type="Proteomes" id="UP001165289">
    <property type="component" value="Unassembled WGS sequence"/>
</dbReference>
<dbReference type="GO" id="GO:0000785">
    <property type="term" value="C:chromatin"/>
    <property type="evidence" value="ECO:0007669"/>
    <property type="project" value="TreeGrafter"/>
</dbReference>
<dbReference type="GO" id="GO:0046872">
    <property type="term" value="F:metal ion binding"/>
    <property type="evidence" value="ECO:0007669"/>
    <property type="project" value="UniProtKB-KW"/>
</dbReference>
<feature type="region of interest" description="Disordered" evidence="4">
    <location>
        <begin position="325"/>
        <end position="367"/>
    </location>
</feature>
<dbReference type="PROSITE" id="PS51184">
    <property type="entry name" value="JMJC"/>
    <property type="match status" value="1"/>
</dbReference>
<dbReference type="EMBL" id="JAKMXF010000022">
    <property type="protein sequence ID" value="KAI6660852.1"/>
    <property type="molecule type" value="Genomic_DNA"/>
</dbReference>
<feature type="compositionally biased region" description="Basic and acidic residues" evidence="4">
    <location>
        <begin position="406"/>
        <end position="511"/>
    </location>
</feature>
<feature type="region of interest" description="Disordered" evidence="4">
    <location>
        <begin position="932"/>
        <end position="1004"/>
    </location>
</feature>
<dbReference type="Pfam" id="PF02373">
    <property type="entry name" value="JmjC"/>
    <property type="match status" value="1"/>
</dbReference>
<proteinExistence type="predicted"/>
<gene>
    <name evidence="6" type="ORF">LOD99_13576</name>
</gene>
<evidence type="ECO:0000313" key="7">
    <source>
        <dbReference type="Proteomes" id="UP001165289"/>
    </source>
</evidence>
<feature type="region of interest" description="Disordered" evidence="4">
    <location>
        <begin position="406"/>
        <end position="555"/>
    </location>
</feature>
<keyword evidence="3" id="KW-0539">Nucleus</keyword>
<dbReference type="GO" id="GO:0003712">
    <property type="term" value="F:transcription coregulator activity"/>
    <property type="evidence" value="ECO:0007669"/>
    <property type="project" value="TreeGrafter"/>
</dbReference>
<name>A0AAV7KHL9_9METZ</name>
<dbReference type="InterPro" id="IPR003347">
    <property type="entry name" value="JmjC_dom"/>
</dbReference>
<evidence type="ECO:0000256" key="2">
    <source>
        <dbReference type="ARBA" id="ARBA00022723"/>
    </source>
</evidence>
<accession>A0AAV7KHL9</accession>
<comment type="subcellular location">
    <subcellularLocation>
        <location evidence="1">Nucleus</location>
    </subcellularLocation>
</comment>